<feature type="non-terminal residue" evidence="3">
    <location>
        <position position="579"/>
    </location>
</feature>
<evidence type="ECO:0000313" key="4">
    <source>
        <dbReference type="Proteomes" id="UP000580879"/>
    </source>
</evidence>
<dbReference type="AlphaFoldDB" id="A0A7K6QUY3"/>
<dbReference type="PANTHER" id="PTHR47829:SF3">
    <property type="entry name" value="AMINOGLYCOSIDE PHOSPHOTRANSFERASE DOMAIN-CONTAINING PROTEIN"/>
    <property type="match status" value="1"/>
</dbReference>
<dbReference type="PRINTS" id="PR00413">
    <property type="entry name" value="HADHALOGNASE"/>
</dbReference>
<evidence type="ECO:0000313" key="3">
    <source>
        <dbReference type="EMBL" id="NWW77620.1"/>
    </source>
</evidence>
<dbReference type="InterPro" id="IPR011009">
    <property type="entry name" value="Kinase-like_dom_sf"/>
</dbReference>
<proteinExistence type="predicted"/>
<accession>A0A7K6QUY3</accession>
<dbReference type="CDD" id="cd02603">
    <property type="entry name" value="HAD_sEH-N_like"/>
    <property type="match status" value="1"/>
</dbReference>
<dbReference type="InterPro" id="IPR036412">
    <property type="entry name" value="HAD-like_sf"/>
</dbReference>
<sequence>GCCCRAVIFEESGVLLPAPHSTASDWEARGCIPAGTIQQAALSGGENSLSLKYSRGELTAVEFLQELGQQCFEIANARVPVGSFLWDLIRSEMTKQLPIMAEAAQCIRAEGLKTALLSHNLCLGDREKFLPLDQRHFDVVVESHREGMPRPNPGIYKLCLEHLDVQPQESILLDSSSQNLKAAAQLGMKTVKVDDPEVALRELQTQLGFPLRGFVPYTRSVRPGLEIPKDRLQKYLEDVLGAHSAGPLELRQFAHGDSTRSYLVRFGGRLLVLKKEEEPPSGPWPSGPAVPREYRVLKALSEAGVPVPPVLALCEDRSILGTPFYLLEHRAGHVHRDAALAAGACYAAMARVLASIHRLPLAAAPLQHLGEHGNYIQQQVESWTRQYRAVETQVIPAMERLIQWLPLHFPESQKTTVVHGDFRMDHLVFHPDRPEVLAVLGWKFAALGDPFSDLANSCMSFLLPAHFGAPRGLRKRELGHLGIPTAEEFCQLYCGHMGVQLPQNWNFYLALALFHRAVRLQGQHWGSLAGRPVPGGSSPEDAECVAELAWDFATKEGFRVFESLSPSKLLARHSSSWAG</sequence>
<protein>
    <submittedName>
        <fullName evidence="3">ACD10 dehydrogenase</fullName>
    </submittedName>
</protein>
<feature type="domain" description="Aminoglycoside phosphotransferase" evidence="2">
    <location>
        <begin position="250"/>
        <end position="461"/>
    </location>
</feature>
<evidence type="ECO:0000256" key="1">
    <source>
        <dbReference type="ARBA" id="ARBA00022990"/>
    </source>
</evidence>
<dbReference type="SUPFAM" id="SSF56112">
    <property type="entry name" value="Protein kinase-like (PK-like)"/>
    <property type="match status" value="1"/>
</dbReference>
<dbReference type="CDD" id="cd05154">
    <property type="entry name" value="ACAD10_11_N-like"/>
    <property type="match status" value="1"/>
</dbReference>
<dbReference type="Pfam" id="PF01636">
    <property type="entry name" value="APH"/>
    <property type="match status" value="1"/>
</dbReference>
<dbReference type="Proteomes" id="UP000580879">
    <property type="component" value="Unassembled WGS sequence"/>
</dbReference>
<name>A0A7K6QUY3_9PASS</name>
<dbReference type="InterPro" id="IPR002575">
    <property type="entry name" value="Aminoglycoside_PTrfase"/>
</dbReference>
<dbReference type="Pfam" id="PF00702">
    <property type="entry name" value="Hydrolase"/>
    <property type="match status" value="1"/>
</dbReference>
<dbReference type="InterPro" id="IPR006439">
    <property type="entry name" value="HAD-SF_hydro_IA"/>
</dbReference>
<dbReference type="NCBIfam" id="TIGR02247">
    <property type="entry name" value="HAD-1A3-hyp"/>
    <property type="match status" value="1"/>
</dbReference>
<dbReference type="NCBIfam" id="TIGR01509">
    <property type="entry name" value="HAD-SF-IA-v3"/>
    <property type="match status" value="1"/>
</dbReference>
<dbReference type="Gene3D" id="3.90.1200.10">
    <property type="match status" value="1"/>
</dbReference>
<evidence type="ECO:0000259" key="2">
    <source>
        <dbReference type="Pfam" id="PF01636"/>
    </source>
</evidence>
<dbReference type="InterPro" id="IPR023214">
    <property type="entry name" value="HAD_sf"/>
</dbReference>
<keyword evidence="1" id="KW-0007">Acetylation</keyword>
<dbReference type="InterPro" id="IPR052898">
    <property type="entry name" value="ACAD10-like"/>
</dbReference>
<dbReference type="EMBL" id="VZRZ01005355">
    <property type="protein sequence ID" value="NWW77620.1"/>
    <property type="molecule type" value="Genomic_DNA"/>
</dbReference>
<dbReference type="SUPFAM" id="SSF56784">
    <property type="entry name" value="HAD-like"/>
    <property type="match status" value="1"/>
</dbReference>
<comment type="caution">
    <text evidence="3">The sequence shown here is derived from an EMBL/GenBank/DDBJ whole genome shotgun (WGS) entry which is preliminary data.</text>
</comment>
<reference evidence="3 4" key="1">
    <citation type="submission" date="2019-09" db="EMBL/GenBank/DDBJ databases">
        <title>Bird 10,000 Genomes (B10K) Project - Family phase.</title>
        <authorList>
            <person name="Zhang G."/>
        </authorList>
    </citation>
    <scope>NUCLEOTIDE SEQUENCE [LARGE SCALE GENOMIC DNA]</scope>
    <source>
        <strain evidence="3">B10K-DU-029-53</strain>
    </source>
</reference>
<dbReference type="Gene3D" id="3.30.200.20">
    <property type="entry name" value="Phosphorylase Kinase, domain 1"/>
    <property type="match status" value="1"/>
</dbReference>
<dbReference type="InterPro" id="IPR023198">
    <property type="entry name" value="PGP-like_dom2"/>
</dbReference>
<dbReference type="InterPro" id="IPR011945">
    <property type="entry name" value="HAD-SF_ppase_IA/epoxid_hydro_N"/>
</dbReference>
<dbReference type="Gene3D" id="1.10.150.240">
    <property type="entry name" value="Putative phosphatase, domain 2"/>
    <property type="match status" value="1"/>
</dbReference>
<dbReference type="OrthoDB" id="434771at2759"/>
<feature type="non-terminal residue" evidence="3">
    <location>
        <position position="1"/>
    </location>
</feature>
<dbReference type="PANTHER" id="PTHR47829">
    <property type="entry name" value="HYDROLASE, PUTATIVE (AFU_ORTHOLOGUE AFUA_1G12880)-RELATED"/>
    <property type="match status" value="1"/>
</dbReference>
<organism evidence="3 4">
    <name type="scientific">Climacteris rufus</name>
    <name type="common">rufous treecreeper</name>
    <dbReference type="NCBI Taxonomy" id="47695"/>
    <lineage>
        <taxon>Eukaryota</taxon>
        <taxon>Metazoa</taxon>
        <taxon>Chordata</taxon>
        <taxon>Craniata</taxon>
        <taxon>Vertebrata</taxon>
        <taxon>Euteleostomi</taxon>
        <taxon>Archelosauria</taxon>
        <taxon>Archosauria</taxon>
        <taxon>Dinosauria</taxon>
        <taxon>Saurischia</taxon>
        <taxon>Theropoda</taxon>
        <taxon>Coelurosauria</taxon>
        <taxon>Aves</taxon>
        <taxon>Neognathae</taxon>
        <taxon>Neoaves</taxon>
        <taxon>Telluraves</taxon>
        <taxon>Australaves</taxon>
        <taxon>Passeriformes</taxon>
        <taxon>Climacteridae</taxon>
        <taxon>Climacteris</taxon>
    </lineage>
</organism>
<dbReference type="Gene3D" id="3.40.50.1000">
    <property type="entry name" value="HAD superfamily/HAD-like"/>
    <property type="match status" value="1"/>
</dbReference>
<keyword evidence="4" id="KW-1185">Reference proteome</keyword>
<dbReference type="InterPro" id="IPR041726">
    <property type="entry name" value="ACAD10_11_N"/>
</dbReference>
<gene>
    <name evidence="3" type="primary">Acad10</name>
    <name evidence="3" type="ORF">CLIRUF_R04948</name>
</gene>